<gene>
    <name evidence="11" type="ORF">BSP0115_LOCUS7186</name>
</gene>
<evidence type="ECO:0000259" key="9">
    <source>
        <dbReference type="PROSITE" id="PS50235"/>
    </source>
</evidence>
<dbReference type="InterPro" id="IPR035927">
    <property type="entry name" value="DUSP-like_sf"/>
</dbReference>
<evidence type="ECO:0000256" key="8">
    <source>
        <dbReference type="SAM" id="MobiDB-lite"/>
    </source>
</evidence>
<dbReference type="InterPro" id="IPR028889">
    <property type="entry name" value="USP"/>
</dbReference>
<evidence type="ECO:0000256" key="4">
    <source>
        <dbReference type="ARBA" id="ARBA00022670"/>
    </source>
</evidence>
<accession>A0A7S1G743</accession>
<feature type="compositionally biased region" description="Polar residues" evidence="8">
    <location>
        <begin position="298"/>
        <end position="308"/>
    </location>
</feature>
<feature type="compositionally biased region" description="Gly residues" evidence="8">
    <location>
        <begin position="410"/>
        <end position="422"/>
    </location>
</feature>
<dbReference type="PANTHER" id="PTHR21646">
    <property type="entry name" value="UBIQUITIN CARBOXYL-TERMINAL HYDROLASE"/>
    <property type="match status" value="1"/>
</dbReference>
<evidence type="ECO:0000256" key="3">
    <source>
        <dbReference type="ARBA" id="ARBA00012759"/>
    </source>
</evidence>
<dbReference type="PROSITE" id="PS00972">
    <property type="entry name" value="USP_1"/>
    <property type="match status" value="1"/>
</dbReference>
<reference evidence="11" key="1">
    <citation type="submission" date="2021-01" db="EMBL/GenBank/DDBJ databases">
        <authorList>
            <person name="Corre E."/>
            <person name="Pelletier E."/>
            <person name="Niang G."/>
            <person name="Scheremetjew M."/>
            <person name="Finn R."/>
            <person name="Kale V."/>
            <person name="Holt S."/>
            <person name="Cochrane G."/>
            <person name="Meng A."/>
            <person name="Brown T."/>
            <person name="Cohen L."/>
        </authorList>
    </citation>
    <scope>NUCLEOTIDE SEQUENCE</scope>
    <source>
        <strain evidence="11">Ms1</strain>
    </source>
</reference>
<dbReference type="PROSITE" id="PS00973">
    <property type="entry name" value="USP_2"/>
    <property type="match status" value="1"/>
</dbReference>
<dbReference type="GO" id="GO:0006508">
    <property type="term" value="P:proteolysis"/>
    <property type="evidence" value="ECO:0007669"/>
    <property type="project" value="UniProtKB-KW"/>
</dbReference>
<dbReference type="InterPro" id="IPR006615">
    <property type="entry name" value="Pept_C19_DUSP"/>
</dbReference>
<dbReference type="InterPro" id="IPR018200">
    <property type="entry name" value="USP_CS"/>
</dbReference>
<dbReference type="SUPFAM" id="SSF54001">
    <property type="entry name" value="Cysteine proteinases"/>
    <property type="match status" value="1"/>
</dbReference>
<dbReference type="PANTHER" id="PTHR21646:SF24">
    <property type="entry name" value="UBIQUITIN CARBOXYL-TERMINAL HYDROLASE"/>
    <property type="match status" value="1"/>
</dbReference>
<dbReference type="EMBL" id="HBFS01010422">
    <property type="protein sequence ID" value="CAD8913934.1"/>
    <property type="molecule type" value="Transcribed_RNA"/>
</dbReference>
<comment type="catalytic activity">
    <reaction evidence="1">
        <text>Thiol-dependent hydrolysis of ester, thioester, amide, peptide and isopeptide bonds formed by the C-terminal Gly of ubiquitin (a 76-residue protein attached to proteins as an intracellular targeting signal).</text>
        <dbReference type="EC" id="3.4.19.12"/>
    </reaction>
</comment>
<evidence type="ECO:0000256" key="6">
    <source>
        <dbReference type="ARBA" id="ARBA00022801"/>
    </source>
</evidence>
<keyword evidence="4" id="KW-0645">Protease</keyword>
<evidence type="ECO:0000256" key="2">
    <source>
        <dbReference type="ARBA" id="ARBA00009085"/>
    </source>
</evidence>
<dbReference type="SMART" id="SM00695">
    <property type="entry name" value="DUSP"/>
    <property type="match status" value="1"/>
</dbReference>
<feature type="domain" description="DUSP" evidence="10">
    <location>
        <begin position="77"/>
        <end position="178"/>
    </location>
</feature>
<dbReference type="Gene3D" id="3.30.2230.10">
    <property type="entry name" value="DUSP-like"/>
    <property type="match status" value="1"/>
</dbReference>
<evidence type="ECO:0000256" key="7">
    <source>
        <dbReference type="ARBA" id="ARBA00022807"/>
    </source>
</evidence>
<dbReference type="Pfam" id="PF06337">
    <property type="entry name" value="DUSP"/>
    <property type="match status" value="1"/>
</dbReference>
<evidence type="ECO:0000259" key="10">
    <source>
        <dbReference type="PROSITE" id="PS51283"/>
    </source>
</evidence>
<dbReference type="AlphaFoldDB" id="A0A7S1G743"/>
<dbReference type="GO" id="GO:0016579">
    <property type="term" value="P:protein deubiquitination"/>
    <property type="evidence" value="ECO:0007669"/>
    <property type="project" value="InterPro"/>
</dbReference>
<dbReference type="PROSITE" id="PS50235">
    <property type="entry name" value="USP_3"/>
    <property type="match status" value="1"/>
</dbReference>
<feature type="domain" description="USP" evidence="9">
    <location>
        <begin position="458"/>
        <end position="1033"/>
    </location>
</feature>
<dbReference type="InterPro" id="IPR038765">
    <property type="entry name" value="Papain-like_cys_pep_sf"/>
</dbReference>
<feature type="region of interest" description="Disordered" evidence="8">
    <location>
        <begin position="16"/>
        <end position="79"/>
    </location>
</feature>
<feature type="region of interest" description="Disordered" evidence="8">
    <location>
        <begin position="1037"/>
        <end position="1145"/>
    </location>
</feature>
<organism evidence="11">
    <name type="scientific">Bicosoecida sp. CB-2014</name>
    <dbReference type="NCBI Taxonomy" id="1486930"/>
    <lineage>
        <taxon>Eukaryota</taxon>
        <taxon>Sar</taxon>
        <taxon>Stramenopiles</taxon>
        <taxon>Bigyra</taxon>
        <taxon>Opalozoa</taxon>
        <taxon>Bicosoecida</taxon>
    </lineage>
</organism>
<sequence>MATTAEDLAMERELVREAGVDDVDDGIEATGGAESDRSLLAASGAGDPPAESAARDGFDEEDAAMNSDRGEGEEGVPSGAEQHRIVDELLAAASELKVGDSWYLIDADWMRRWRDFAKDGAGPPGPVVNMNLVDDAGTLKRPGEISEYSAFELVPPPAWEALVKWHGGGEPVIKRVVARTGSRAEFVETWPLELVAVPARPCDGHPDPDSSVPFTASVGDTPREVAAKALRALHDAGEAGAEFRVHSRRVTGGDFKLVPESDMDDPNGDLVIPWEDGAEIFVECKAGDEWPLDRPSATRETPTRSPSRGSKLLSAAREIGPESPAGGVPLTAGVKRHSPASPASPPLAAQPASHAMRRGTFSLGAGTVGGKHVVANGKRPRTGTSSSTSHIGRLRESDGEEDENRFPVGRGVGAGAGAGGPAAGASVSSPARQSPSWRGVESGRAIWDVESHRTAGVIGLQNLGNTCFMNSALQCLSNTVPLCEYLVSGRYEDDLNKDNPLGTGGELATKFAALMSTMWDGRADSTAPSELKWAIGRFAPQFSGYAQHDSQELLAFLLDGLHEDLNTVQNKKYVETIEGGDDDDDAELAEKSWAQHLLRNRSVIVDLFQGQYKSRVKCPTCDKVSVTFDPFMYLSLPVPNDDTKVVDVVFVGRGGDAQLHKVHVPSAAKGAHLLSYFRDKLGVEARNIALLEKSKYASAEWRNVTPQNSVFGDCSWFAIECEDEAAAATFRQRFSYSYHNAPESTVVYLVQHAVVNGEGKVVNVGAIRPLTVTRGEAEGEKEEEPPVWNARGDKSVAGADVLRALHRCAADWGLDPASLAAVTAKPRWGSMDYSAWKRVAEDATVSNDASVLRCVWGADSEAVVRERTRVTSAAADAGSDDAEVSVYSCLRDWGAAEQLGEGDMWYCPKCKEHRRAFKQLRLFTLPEILVVHLKRFTYTAHYRHRIDTEVTVPLEGVDVRPYLCPTAPADQDTVYDLYAVSNHSGGLGGGHYTACAINRVDGEWYDFNDSTTRKISADRVVGEGNYVLMFQRRSTRKKSAEGTGAKLAPQRARGAGGAGGPQYAHVGRDSALSDTVDNGTRSGHSRDGDSRYDLTPSPSDGIGAAASDADDESFGAGAGAGAGATTGEDSDDVPSRQPSPSPELD</sequence>
<dbReference type="Pfam" id="PF00443">
    <property type="entry name" value="UCH"/>
    <property type="match status" value="1"/>
</dbReference>
<dbReference type="InterPro" id="IPR001394">
    <property type="entry name" value="Peptidase_C19_UCH"/>
</dbReference>
<feature type="region of interest" description="Disordered" evidence="8">
    <location>
        <begin position="289"/>
        <end position="439"/>
    </location>
</feature>
<evidence type="ECO:0000256" key="5">
    <source>
        <dbReference type="ARBA" id="ARBA00022786"/>
    </source>
</evidence>
<feature type="compositionally biased region" description="Polar residues" evidence="8">
    <location>
        <begin position="1072"/>
        <end position="1082"/>
    </location>
</feature>
<dbReference type="Gene3D" id="3.90.70.10">
    <property type="entry name" value="Cysteine proteinases"/>
    <property type="match status" value="2"/>
</dbReference>
<keyword evidence="5" id="KW-0833">Ubl conjugation pathway</keyword>
<protein>
    <recommendedName>
        <fullName evidence="3">ubiquitinyl hydrolase 1</fullName>
        <ecNumber evidence="3">3.4.19.12</ecNumber>
    </recommendedName>
</protein>
<evidence type="ECO:0000313" key="11">
    <source>
        <dbReference type="EMBL" id="CAD8913934.1"/>
    </source>
</evidence>
<comment type="similarity">
    <text evidence="2">Belongs to the peptidase C19 family.</text>
</comment>
<dbReference type="GO" id="GO:0004843">
    <property type="term" value="F:cysteine-type deubiquitinase activity"/>
    <property type="evidence" value="ECO:0007669"/>
    <property type="project" value="UniProtKB-EC"/>
</dbReference>
<dbReference type="PROSITE" id="PS51283">
    <property type="entry name" value="DUSP"/>
    <property type="match status" value="1"/>
</dbReference>
<feature type="compositionally biased region" description="Low complexity" evidence="8">
    <location>
        <begin position="423"/>
        <end position="432"/>
    </location>
</feature>
<keyword evidence="7" id="KW-0788">Thiol protease</keyword>
<dbReference type="SUPFAM" id="SSF143791">
    <property type="entry name" value="DUSP-like"/>
    <property type="match status" value="1"/>
</dbReference>
<keyword evidence="6" id="KW-0378">Hydrolase</keyword>
<name>A0A7S1G743_9STRA</name>
<dbReference type="InterPro" id="IPR050185">
    <property type="entry name" value="Ub_carboxyl-term_hydrolase"/>
</dbReference>
<proteinExistence type="inferred from homology"/>
<dbReference type="EC" id="3.4.19.12" evidence="3"/>
<evidence type="ECO:0000256" key="1">
    <source>
        <dbReference type="ARBA" id="ARBA00000707"/>
    </source>
</evidence>